<name>A0A0H3CH59_ENTCC</name>
<dbReference type="EMBL" id="CP001918">
    <property type="protein sequence ID" value="ADF61219.1"/>
    <property type="molecule type" value="Genomic_DNA"/>
</dbReference>
<evidence type="ECO:0000313" key="2">
    <source>
        <dbReference type="Proteomes" id="UP000002363"/>
    </source>
</evidence>
<dbReference type="AlphaFoldDB" id="A0A0H3CH59"/>
<dbReference type="EnsemblBacteria" id="ADF61219">
    <property type="protein sequence ID" value="ADF61219"/>
    <property type="gene ID" value="ECL_01661"/>
</dbReference>
<sequence>MTSFVIALFAATNIKNRKCTKGKQTYTLLSARFIYVSNVMKKEKNVTL</sequence>
<reference evidence="1 2" key="1">
    <citation type="journal article" date="2010" name="J. Bacteriol.">
        <title>Complete genome sequence of Enterobacter cloacae subsp. cloacae type strain ATCC 13047.</title>
        <authorList>
            <person name="Ren Y."/>
            <person name="Ren Y."/>
            <person name="Zhou Z."/>
            <person name="Guo X."/>
            <person name="Li Y."/>
            <person name="Feng L."/>
            <person name="Wang L."/>
        </authorList>
    </citation>
    <scope>NUCLEOTIDE SEQUENCE [LARGE SCALE GENOMIC DNA]</scope>
    <source>
        <strain evidence="2">ATCC 13047 / DSM 30054 / NBRC 13535 / NCTC 10005 / WDCM 00083 / NCDC 279-56</strain>
    </source>
</reference>
<proteinExistence type="predicted"/>
<dbReference type="HOGENOM" id="CLU_3152361_0_0_6"/>
<keyword evidence="2" id="KW-1185">Reference proteome</keyword>
<gene>
    <name evidence="1" type="ordered locus">ECL_01661</name>
</gene>
<dbReference type="KEGG" id="enc:ECL_01661"/>
<evidence type="ECO:0000313" key="1">
    <source>
        <dbReference type="EMBL" id="ADF61219.1"/>
    </source>
</evidence>
<organism evidence="1 2">
    <name type="scientific">Enterobacter cloacae subsp. cloacae (strain ATCC 13047 / DSM 30054 / NBRC 13535 / NCTC 10005 / WDCM 00083 / NCDC 279-56)</name>
    <dbReference type="NCBI Taxonomy" id="716541"/>
    <lineage>
        <taxon>Bacteria</taxon>
        <taxon>Pseudomonadati</taxon>
        <taxon>Pseudomonadota</taxon>
        <taxon>Gammaproteobacteria</taxon>
        <taxon>Enterobacterales</taxon>
        <taxon>Enterobacteriaceae</taxon>
        <taxon>Enterobacter</taxon>
        <taxon>Enterobacter cloacae complex</taxon>
    </lineage>
</organism>
<dbReference type="Proteomes" id="UP000002363">
    <property type="component" value="Chromosome"/>
</dbReference>
<dbReference type="STRING" id="716541.ECL_01661"/>
<protein>
    <submittedName>
        <fullName evidence="1">Uncharacterized protein</fullName>
    </submittedName>
</protein>
<accession>A0A0H3CH59</accession>